<feature type="transmembrane region" description="Helical" evidence="1">
    <location>
        <begin position="6"/>
        <end position="24"/>
    </location>
</feature>
<feature type="transmembrane region" description="Helical" evidence="1">
    <location>
        <begin position="152"/>
        <end position="171"/>
    </location>
</feature>
<sequence length="172" mass="19188">MALFYHYLMLAVFLSVTPVTALAMEQSFAQNNMKAAIRLAPDSPSAGSKVTFALKLEKDGQVVTDRKVALQVYEKGTNRQVLSREVDVLEDEYLDSWSFDTPGEYKIAVTIADVGKSAEVLSYEINAMVGEAKSSEHEEHGFFSHHFGSGKWRWWGGGMMLLMMVPMMIIAL</sequence>
<gene>
    <name evidence="2" type="ordered locus">Geob_2550</name>
</gene>
<protein>
    <recommendedName>
        <fullName evidence="4">YtkA-like domain-containing protein</fullName>
    </recommendedName>
</protein>
<evidence type="ECO:0008006" key="4">
    <source>
        <dbReference type="Google" id="ProtNLM"/>
    </source>
</evidence>
<name>B9M0P8_GEODF</name>
<dbReference type="EMBL" id="CP001390">
    <property type="protein sequence ID" value="ACM20901.1"/>
    <property type="molecule type" value="Genomic_DNA"/>
</dbReference>
<evidence type="ECO:0000313" key="2">
    <source>
        <dbReference type="EMBL" id="ACM20901.1"/>
    </source>
</evidence>
<keyword evidence="3" id="KW-1185">Reference proteome</keyword>
<evidence type="ECO:0000313" key="3">
    <source>
        <dbReference type="Proteomes" id="UP000007721"/>
    </source>
</evidence>
<keyword evidence="1" id="KW-1133">Transmembrane helix</keyword>
<dbReference type="RefSeq" id="WP_012647630.1">
    <property type="nucleotide sequence ID" value="NC_011979.1"/>
</dbReference>
<dbReference type="AlphaFoldDB" id="B9M0P8"/>
<dbReference type="Proteomes" id="UP000007721">
    <property type="component" value="Chromosome"/>
</dbReference>
<accession>B9M0P8</accession>
<organism evidence="2 3">
    <name type="scientific">Geotalea daltonii (strain DSM 22248 / JCM 15807 / FRC-32)</name>
    <name type="common">Geobacter daltonii</name>
    <dbReference type="NCBI Taxonomy" id="316067"/>
    <lineage>
        <taxon>Bacteria</taxon>
        <taxon>Pseudomonadati</taxon>
        <taxon>Thermodesulfobacteriota</taxon>
        <taxon>Desulfuromonadia</taxon>
        <taxon>Geobacterales</taxon>
        <taxon>Geobacteraceae</taxon>
        <taxon>Geotalea</taxon>
    </lineage>
</organism>
<reference evidence="2 3" key="1">
    <citation type="submission" date="2009-01" db="EMBL/GenBank/DDBJ databases">
        <title>Complete sequence of Geobacter sp. FRC-32.</title>
        <authorList>
            <consortium name="US DOE Joint Genome Institute"/>
            <person name="Lucas S."/>
            <person name="Copeland A."/>
            <person name="Lapidus A."/>
            <person name="Glavina del Rio T."/>
            <person name="Dalin E."/>
            <person name="Tice H."/>
            <person name="Bruce D."/>
            <person name="Goodwin L."/>
            <person name="Pitluck S."/>
            <person name="Saunders E."/>
            <person name="Brettin T."/>
            <person name="Detter J.C."/>
            <person name="Han C."/>
            <person name="Larimer F."/>
            <person name="Land M."/>
            <person name="Hauser L."/>
            <person name="Kyrpides N."/>
            <person name="Ovchinnikova G."/>
            <person name="Kostka J."/>
            <person name="Richardson P."/>
        </authorList>
    </citation>
    <scope>NUCLEOTIDE SEQUENCE [LARGE SCALE GENOMIC DNA]</scope>
    <source>
        <strain evidence="3">DSM 22248 / JCM 15807 / FRC-32</strain>
    </source>
</reference>
<dbReference type="HOGENOM" id="CLU_1553087_0_0_7"/>
<dbReference type="KEGG" id="geo:Geob_2550"/>
<proteinExistence type="predicted"/>
<evidence type="ECO:0000256" key="1">
    <source>
        <dbReference type="SAM" id="Phobius"/>
    </source>
</evidence>
<keyword evidence="1" id="KW-0812">Transmembrane</keyword>
<keyword evidence="1" id="KW-0472">Membrane</keyword>